<evidence type="ECO:0000256" key="1">
    <source>
        <dbReference type="ARBA" id="ARBA00022679"/>
    </source>
</evidence>
<gene>
    <name evidence="4" type="ORF">BAZSYMA_ACONTIG00181_10</name>
    <name evidence="5" type="ORF">BAZSYMB_SCAFFOLD00044_16</name>
</gene>
<dbReference type="Pfam" id="PF13508">
    <property type="entry name" value="Acetyltransf_7"/>
    <property type="match status" value="1"/>
</dbReference>
<sequence>MSKTADLLNICIHPDYQYQGLGQKLFDYQLQTSGVKEIFIEVRVSNHSALLFYKKLGFEVINTRKKYYSDSEDAIILRFITDN</sequence>
<dbReference type="PROSITE" id="PS51186">
    <property type="entry name" value="GNAT"/>
    <property type="match status" value="1"/>
</dbReference>
<dbReference type="CDD" id="cd04301">
    <property type="entry name" value="NAT_SF"/>
    <property type="match status" value="1"/>
</dbReference>
<dbReference type="AlphaFoldDB" id="A0A1H6J7I9"/>
<reference evidence="4" key="1">
    <citation type="submission" date="2016-06" db="EMBL/GenBank/DDBJ databases">
        <authorList>
            <person name="Olsen C.W."/>
            <person name="Carey S."/>
            <person name="Hinshaw L."/>
            <person name="Karasin A.I."/>
        </authorList>
    </citation>
    <scope>NUCLEOTIDE SEQUENCE [LARGE SCALE GENOMIC DNA]</scope>
    <source>
        <strain evidence="4">BazSymA</strain>
        <strain evidence="5">BazSymB</strain>
    </source>
</reference>
<dbReference type="EMBL" id="CDSC02000012">
    <property type="protein sequence ID" value="SEH57702.1"/>
    <property type="molecule type" value="Genomic_DNA"/>
</dbReference>
<organism evidence="4 7">
    <name type="scientific">Bathymodiolus azoricus thioautotrophic gill symbiont</name>
    <dbReference type="NCBI Taxonomy" id="235205"/>
    <lineage>
        <taxon>Bacteria</taxon>
        <taxon>Pseudomonadati</taxon>
        <taxon>Pseudomonadota</taxon>
        <taxon>Gammaproteobacteria</taxon>
        <taxon>sulfur-oxidizing symbionts</taxon>
    </lineage>
</organism>
<evidence type="ECO:0000313" key="5">
    <source>
        <dbReference type="EMBL" id="SEH61183.1"/>
    </source>
</evidence>
<dbReference type="InterPro" id="IPR000182">
    <property type="entry name" value="GNAT_dom"/>
</dbReference>
<evidence type="ECO:0000313" key="6">
    <source>
        <dbReference type="Proteomes" id="UP000198559"/>
    </source>
</evidence>
<dbReference type="Proteomes" id="UP000198559">
    <property type="component" value="Unassembled WGS sequence"/>
</dbReference>
<dbReference type="Gene3D" id="3.40.630.30">
    <property type="match status" value="1"/>
</dbReference>
<evidence type="ECO:0000256" key="2">
    <source>
        <dbReference type="ARBA" id="ARBA00023315"/>
    </source>
</evidence>
<accession>A0A1H6J7I9</accession>
<protein>
    <submittedName>
        <fullName evidence="4">[similarity to] ribosomal-protein-alanineacetyltransferase</fullName>
    </submittedName>
</protein>
<dbReference type="InterPro" id="IPR050680">
    <property type="entry name" value="YpeA/RimI_acetyltransf"/>
</dbReference>
<evidence type="ECO:0000313" key="7">
    <source>
        <dbReference type="Proteomes" id="UP000198988"/>
    </source>
</evidence>
<dbReference type="EMBL" id="CVUD02000040">
    <property type="protein sequence ID" value="SEH61183.1"/>
    <property type="molecule type" value="Genomic_DNA"/>
</dbReference>
<evidence type="ECO:0000259" key="3">
    <source>
        <dbReference type="PROSITE" id="PS51186"/>
    </source>
</evidence>
<keyword evidence="1 4" id="KW-0808">Transferase</keyword>
<keyword evidence="2" id="KW-0012">Acyltransferase</keyword>
<dbReference type="InterPro" id="IPR016181">
    <property type="entry name" value="Acyl_CoA_acyltransferase"/>
</dbReference>
<dbReference type="Proteomes" id="UP000198988">
    <property type="component" value="Unassembled WGS sequence"/>
</dbReference>
<proteinExistence type="predicted"/>
<evidence type="ECO:0000313" key="4">
    <source>
        <dbReference type="EMBL" id="SEH57702.1"/>
    </source>
</evidence>
<dbReference type="PANTHER" id="PTHR43420">
    <property type="entry name" value="ACETYLTRANSFERASE"/>
    <property type="match status" value="1"/>
</dbReference>
<dbReference type="GO" id="GO:0016747">
    <property type="term" value="F:acyltransferase activity, transferring groups other than amino-acyl groups"/>
    <property type="evidence" value="ECO:0007669"/>
    <property type="project" value="InterPro"/>
</dbReference>
<reference evidence="6 7" key="2">
    <citation type="submission" date="2016-06" db="EMBL/GenBank/DDBJ databases">
        <authorList>
            <person name="Petersen J."/>
            <person name="Sayavedra L."/>
        </authorList>
    </citation>
    <scope>NUCLEOTIDE SEQUENCE [LARGE SCALE GENOMIC DNA]</scope>
    <source>
        <strain evidence="7">BazSymA</strain>
        <strain evidence="6">BazSymB</strain>
    </source>
</reference>
<name>A0A1H6J7I9_9GAMM</name>
<feature type="domain" description="N-acetyltransferase" evidence="3">
    <location>
        <begin position="1"/>
        <end position="82"/>
    </location>
</feature>
<dbReference type="STRING" id="235205.BAZSYMB_SCAFFOLD00044_16"/>
<dbReference type="SUPFAM" id="SSF55729">
    <property type="entry name" value="Acyl-CoA N-acyltransferases (Nat)"/>
    <property type="match status" value="1"/>
</dbReference>
<dbReference type="PANTHER" id="PTHR43420:SF12">
    <property type="entry name" value="N-ACETYLTRANSFERASE DOMAIN-CONTAINING PROTEIN"/>
    <property type="match status" value="1"/>
</dbReference>